<dbReference type="AlphaFoldDB" id="A0A8J7HUS3"/>
<accession>A0A8J7HUS3</accession>
<protein>
    <submittedName>
        <fullName evidence="2">Nuclear transport factor 2 family protein</fullName>
    </submittedName>
</protein>
<dbReference type="Proteomes" id="UP000632766">
    <property type="component" value="Unassembled WGS sequence"/>
</dbReference>
<sequence length="128" mass="14566">MNALEIVKQAYIYLNEKDILHYFSLMSPNVEFYQTEELPWGGHYHGFDESKIFFSKFSPLIDSTVEISHYIQAGEQIVAIGKTGGVAKLTGKEFSCNLVHIWTVKEEKIVRLEVYIDTDVMKAALTSA</sequence>
<evidence type="ECO:0000259" key="1">
    <source>
        <dbReference type="Pfam" id="PF12680"/>
    </source>
</evidence>
<organism evidence="2 3">
    <name type="scientific">Amazonocrinis nigriterrae CENA67</name>
    <dbReference type="NCBI Taxonomy" id="2794033"/>
    <lineage>
        <taxon>Bacteria</taxon>
        <taxon>Bacillati</taxon>
        <taxon>Cyanobacteriota</taxon>
        <taxon>Cyanophyceae</taxon>
        <taxon>Nostocales</taxon>
        <taxon>Nostocaceae</taxon>
        <taxon>Amazonocrinis</taxon>
        <taxon>Amazonocrinis nigriterrae</taxon>
    </lineage>
</organism>
<proteinExistence type="predicted"/>
<keyword evidence="3" id="KW-1185">Reference proteome</keyword>
<dbReference type="SUPFAM" id="SSF54427">
    <property type="entry name" value="NTF2-like"/>
    <property type="match status" value="1"/>
</dbReference>
<dbReference type="EMBL" id="JAECZC010000032">
    <property type="protein sequence ID" value="MBH8563973.1"/>
    <property type="molecule type" value="Genomic_DNA"/>
</dbReference>
<dbReference type="RefSeq" id="WP_198125835.1">
    <property type="nucleotide sequence ID" value="NZ_JAECZC010000032.1"/>
</dbReference>
<gene>
    <name evidence="2" type="ORF">I8748_17585</name>
</gene>
<feature type="domain" description="SnoaL-like" evidence="1">
    <location>
        <begin position="11"/>
        <end position="111"/>
    </location>
</feature>
<evidence type="ECO:0000313" key="3">
    <source>
        <dbReference type="Proteomes" id="UP000632766"/>
    </source>
</evidence>
<dbReference type="PANTHER" id="PTHR41252">
    <property type="entry name" value="BLR2505 PROTEIN"/>
    <property type="match status" value="1"/>
</dbReference>
<dbReference type="Pfam" id="PF12680">
    <property type="entry name" value="SnoaL_2"/>
    <property type="match status" value="1"/>
</dbReference>
<dbReference type="InterPro" id="IPR037401">
    <property type="entry name" value="SnoaL-like"/>
</dbReference>
<reference evidence="2 3" key="1">
    <citation type="journal article" date="2021" name="Int. J. Syst. Evol. Microbiol.">
        <title>Amazonocrinis nigriterrae gen. nov., sp. nov., Atlanticothrix silvestris gen. nov., sp. nov. and Dendronalium phyllosphericum gen. nov., sp. nov., nostocacean cyanobacteria from Brazilian environments.</title>
        <authorList>
            <person name="Alvarenga D.O."/>
            <person name="Andreote A.P.D."/>
            <person name="Branco L.H.Z."/>
            <person name="Delbaje E."/>
            <person name="Cruz R.B."/>
            <person name="Varani A.M."/>
            <person name="Fiore M.F."/>
        </authorList>
    </citation>
    <scope>NUCLEOTIDE SEQUENCE [LARGE SCALE GENOMIC DNA]</scope>
    <source>
        <strain evidence="2 3">CENA67</strain>
    </source>
</reference>
<evidence type="ECO:0000313" key="2">
    <source>
        <dbReference type="EMBL" id="MBH8563973.1"/>
    </source>
</evidence>
<dbReference type="InterPro" id="IPR032710">
    <property type="entry name" value="NTF2-like_dom_sf"/>
</dbReference>
<dbReference type="Gene3D" id="3.10.450.50">
    <property type="match status" value="1"/>
</dbReference>
<name>A0A8J7HUS3_9NOST</name>
<comment type="caution">
    <text evidence="2">The sequence shown here is derived from an EMBL/GenBank/DDBJ whole genome shotgun (WGS) entry which is preliminary data.</text>
</comment>
<dbReference type="PANTHER" id="PTHR41252:SF1">
    <property type="entry name" value="BLR2505 PROTEIN"/>
    <property type="match status" value="1"/>
</dbReference>